<sequence>MDTPIAVDLINPVCEEHPNSQLVVVVVTTPNHHKFCIGFSPVDVRGRPLLDLSKTGGWRAAFFIFGMSKITKPSSQGLLYFLGKKMILGLGLGFFHFEFCPHSAVL</sequence>
<evidence type="ECO:0000313" key="2">
    <source>
        <dbReference type="Proteomes" id="UP001497444"/>
    </source>
</evidence>
<gene>
    <name evidence="1" type="ORF">CSSPJE1EN1_LOCUS17907</name>
</gene>
<accession>A0ABP0X1H9</accession>
<proteinExistence type="predicted"/>
<evidence type="ECO:0000313" key="1">
    <source>
        <dbReference type="EMBL" id="CAK9272429.1"/>
    </source>
</evidence>
<dbReference type="Proteomes" id="UP001497444">
    <property type="component" value="Chromosome 4"/>
</dbReference>
<organism evidence="1 2">
    <name type="scientific">Sphagnum jensenii</name>
    <dbReference type="NCBI Taxonomy" id="128206"/>
    <lineage>
        <taxon>Eukaryota</taxon>
        <taxon>Viridiplantae</taxon>
        <taxon>Streptophyta</taxon>
        <taxon>Embryophyta</taxon>
        <taxon>Bryophyta</taxon>
        <taxon>Sphagnophytina</taxon>
        <taxon>Sphagnopsida</taxon>
        <taxon>Sphagnales</taxon>
        <taxon>Sphagnaceae</taxon>
        <taxon>Sphagnum</taxon>
    </lineage>
</organism>
<protein>
    <submittedName>
        <fullName evidence="1">Uncharacterized protein</fullName>
    </submittedName>
</protein>
<reference evidence="1" key="1">
    <citation type="submission" date="2024-02" db="EMBL/GenBank/DDBJ databases">
        <authorList>
            <consortium name="ELIXIR-Norway"/>
            <consortium name="Elixir Norway"/>
        </authorList>
    </citation>
    <scope>NUCLEOTIDE SEQUENCE</scope>
</reference>
<dbReference type="EMBL" id="OZ020099">
    <property type="protein sequence ID" value="CAK9272429.1"/>
    <property type="molecule type" value="Genomic_DNA"/>
</dbReference>
<name>A0ABP0X1H9_9BRYO</name>
<keyword evidence="2" id="KW-1185">Reference proteome</keyword>